<name>A0ACB7Y127_9ERIC</name>
<dbReference type="EMBL" id="CM037155">
    <property type="protein sequence ID" value="KAH7847239.1"/>
    <property type="molecule type" value="Genomic_DNA"/>
</dbReference>
<dbReference type="Proteomes" id="UP000828048">
    <property type="component" value="Chromosome 5"/>
</dbReference>
<proteinExistence type="predicted"/>
<accession>A0ACB7Y127</accession>
<comment type="caution">
    <text evidence="1">The sequence shown here is derived from an EMBL/GenBank/DDBJ whole genome shotgun (WGS) entry which is preliminary data.</text>
</comment>
<evidence type="ECO:0000313" key="2">
    <source>
        <dbReference type="Proteomes" id="UP000828048"/>
    </source>
</evidence>
<reference evidence="1 2" key="1">
    <citation type="journal article" date="2021" name="Hortic Res">
        <title>High-quality reference genome and annotation aids understanding of berry development for evergreen blueberry (Vaccinium darrowii).</title>
        <authorList>
            <person name="Yu J."/>
            <person name="Hulse-Kemp A.M."/>
            <person name="Babiker E."/>
            <person name="Staton M."/>
        </authorList>
    </citation>
    <scope>NUCLEOTIDE SEQUENCE [LARGE SCALE GENOMIC DNA]</scope>
    <source>
        <strain evidence="2">cv. NJ 8807/NJ 8810</strain>
        <tissue evidence="1">Young leaf</tissue>
    </source>
</reference>
<keyword evidence="2" id="KW-1185">Reference proteome</keyword>
<evidence type="ECO:0000313" key="1">
    <source>
        <dbReference type="EMBL" id="KAH7847239.1"/>
    </source>
</evidence>
<gene>
    <name evidence="1" type="ORF">Vadar_023593</name>
</gene>
<protein>
    <submittedName>
        <fullName evidence="1">Uncharacterized protein</fullName>
    </submittedName>
</protein>
<organism evidence="1 2">
    <name type="scientific">Vaccinium darrowii</name>
    <dbReference type="NCBI Taxonomy" id="229202"/>
    <lineage>
        <taxon>Eukaryota</taxon>
        <taxon>Viridiplantae</taxon>
        <taxon>Streptophyta</taxon>
        <taxon>Embryophyta</taxon>
        <taxon>Tracheophyta</taxon>
        <taxon>Spermatophyta</taxon>
        <taxon>Magnoliopsida</taxon>
        <taxon>eudicotyledons</taxon>
        <taxon>Gunneridae</taxon>
        <taxon>Pentapetalae</taxon>
        <taxon>asterids</taxon>
        <taxon>Ericales</taxon>
        <taxon>Ericaceae</taxon>
        <taxon>Vaccinioideae</taxon>
        <taxon>Vaccinieae</taxon>
        <taxon>Vaccinium</taxon>
    </lineage>
</organism>
<sequence>MSRSRTMPTISATASLKEAPADLKNPNSSATSLDASAASETAEPKKMLWRRRRGYRVLEARREKETVRKKVRKKQKTKRGMVMVKP</sequence>